<dbReference type="PATRIC" id="fig|1238182.3.peg.1667"/>
<evidence type="ECO:0000256" key="1">
    <source>
        <dbReference type="ARBA" id="ARBA00023015"/>
    </source>
</evidence>
<organism evidence="5 6">
    <name type="scientific">Caenispirillum salinarum AK4</name>
    <dbReference type="NCBI Taxonomy" id="1238182"/>
    <lineage>
        <taxon>Bacteria</taxon>
        <taxon>Pseudomonadati</taxon>
        <taxon>Pseudomonadota</taxon>
        <taxon>Alphaproteobacteria</taxon>
        <taxon>Rhodospirillales</taxon>
        <taxon>Novispirillaceae</taxon>
        <taxon>Caenispirillum</taxon>
    </lineage>
</organism>
<keyword evidence="2" id="KW-0238">DNA-binding</keyword>
<comment type="caution">
    <text evidence="5">The sequence shown here is derived from an EMBL/GenBank/DDBJ whole genome shotgun (WGS) entry which is preliminary data.</text>
</comment>
<protein>
    <submittedName>
        <fullName evidence="5">Transcriptional regulator, HxlR family</fullName>
    </submittedName>
</protein>
<evidence type="ECO:0000313" key="5">
    <source>
        <dbReference type="EMBL" id="EKV31632.1"/>
    </source>
</evidence>
<dbReference type="EMBL" id="ANHY01000006">
    <property type="protein sequence ID" value="EKV31632.1"/>
    <property type="molecule type" value="Genomic_DNA"/>
</dbReference>
<keyword evidence="3" id="KW-0804">Transcription</keyword>
<dbReference type="AlphaFoldDB" id="K9H272"/>
<name>K9H272_9PROT</name>
<dbReference type="InterPro" id="IPR036527">
    <property type="entry name" value="SCP2_sterol-bd_dom_sf"/>
</dbReference>
<dbReference type="GO" id="GO:0006355">
    <property type="term" value="P:regulation of DNA-templated transcription"/>
    <property type="evidence" value="ECO:0007669"/>
    <property type="project" value="UniProtKB-ARBA"/>
</dbReference>
<dbReference type="GO" id="GO:0003677">
    <property type="term" value="F:DNA binding"/>
    <property type="evidence" value="ECO:0007669"/>
    <property type="project" value="UniProtKB-KW"/>
</dbReference>
<evidence type="ECO:0000256" key="2">
    <source>
        <dbReference type="ARBA" id="ARBA00023125"/>
    </source>
</evidence>
<dbReference type="CDD" id="cd00090">
    <property type="entry name" value="HTH_ARSR"/>
    <property type="match status" value="1"/>
</dbReference>
<dbReference type="InterPro" id="IPR002577">
    <property type="entry name" value="HTH_HxlR"/>
</dbReference>
<dbReference type="RefSeq" id="WP_009540113.1">
    <property type="nucleotide sequence ID" value="NZ_ANHY01000006.1"/>
</dbReference>
<gene>
    <name evidence="5" type="ORF">C882_4005</name>
</gene>
<proteinExistence type="predicted"/>
<accession>K9H272</accession>
<dbReference type="PANTHER" id="PTHR33204">
    <property type="entry name" value="TRANSCRIPTIONAL REGULATOR, MARR FAMILY"/>
    <property type="match status" value="1"/>
</dbReference>
<dbReference type="eggNOG" id="COG1733">
    <property type="taxonomic scope" value="Bacteria"/>
</dbReference>
<evidence type="ECO:0000256" key="3">
    <source>
        <dbReference type="ARBA" id="ARBA00023163"/>
    </source>
</evidence>
<dbReference type="Gene3D" id="3.30.1050.10">
    <property type="entry name" value="SCP2 sterol-binding domain"/>
    <property type="match status" value="1"/>
</dbReference>
<dbReference type="PANTHER" id="PTHR33204:SF18">
    <property type="entry name" value="TRANSCRIPTIONAL REGULATORY PROTEIN"/>
    <property type="match status" value="1"/>
</dbReference>
<feature type="domain" description="HTH hxlR-type" evidence="4">
    <location>
        <begin position="8"/>
        <end position="100"/>
    </location>
</feature>
<dbReference type="InterPro" id="IPR036388">
    <property type="entry name" value="WH-like_DNA-bd_sf"/>
</dbReference>
<dbReference type="STRING" id="1238182.C882_4005"/>
<dbReference type="InterPro" id="IPR036390">
    <property type="entry name" value="WH_DNA-bd_sf"/>
</dbReference>
<dbReference type="InterPro" id="IPR003033">
    <property type="entry name" value="SCP2_sterol-bd_dom"/>
</dbReference>
<reference evidence="5 6" key="1">
    <citation type="journal article" date="2013" name="Genome Announc.">
        <title>Draft Genome Sequence of an Alphaproteobacterium, Caenispirillum salinarum AK4(T), Isolated from a Solar Saltern.</title>
        <authorList>
            <person name="Khatri I."/>
            <person name="Singh A."/>
            <person name="Korpole S."/>
            <person name="Pinnaka A.K."/>
            <person name="Subramanian S."/>
        </authorList>
    </citation>
    <scope>NUCLEOTIDE SEQUENCE [LARGE SCALE GENOMIC DNA]</scope>
    <source>
        <strain evidence="5 6">AK4</strain>
    </source>
</reference>
<sequence length="224" mass="25471">MKGYGQFCPVAQAAEIVGERWTPLVLRELLSGSHRFNDLQRGVPLMSPSLLSQRLRKLEAAGIIWRGHDGAYHLTPAGEELRPVIETLGAWGQRWVRTKVEEEDVDVALLMWDIRRRVSLPEDLRADGRAVIQFRVPDAPTGKGRWWLILEDDQADLCLHDPGFEVDLWVTANRRELAKVWMGDVAVDRAVDDGRLDLHGSPMLARSFPRWFHLSVFAGVTRPH</sequence>
<evidence type="ECO:0000259" key="4">
    <source>
        <dbReference type="PROSITE" id="PS51118"/>
    </source>
</evidence>
<dbReference type="Gene3D" id="1.10.10.10">
    <property type="entry name" value="Winged helix-like DNA-binding domain superfamily/Winged helix DNA-binding domain"/>
    <property type="match status" value="1"/>
</dbReference>
<dbReference type="Pfam" id="PF01638">
    <property type="entry name" value="HxlR"/>
    <property type="match status" value="1"/>
</dbReference>
<dbReference type="InterPro" id="IPR011991">
    <property type="entry name" value="ArsR-like_HTH"/>
</dbReference>
<dbReference type="SUPFAM" id="SSF46785">
    <property type="entry name" value="Winged helix' DNA-binding domain"/>
    <property type="match status" value="1"/>
</dbReference>
<dbReference type="PROSITE" id="PS51118">
    <property type="entry name" value="HTH_HXLR"/>
    <property type="match status" value="1"/>
</dbReference>
<keyword evidence="6" id="KW-1185">Reference proteome</keyword>
<dbReference type="SUPFAM" id="SSF55718">
    <property type="entry name" value="SCP-like"/>
    <property type="match status" value="1"/>
</dbReference>
<dbReference type="Proteomes" id="UP000009881">
    <property type="component" value="Unassembled WGS sequence"/>
</dbReference>
<evidence type="ECO:0000313" key="6">
    <source>
        <dbReference type="Proteomes" id="UP000009881"/>
    </source>
</evidence>
<keyword evidence="1" id="KW-0805">Transcription regulation</keyword>
<dbReference type="OrthoDB" id="9782219at2"/>
<dbReference type="Pfam" id="PF02036">
    <property type="entry name" value="SCP2"/>
    <property type="match status" value="1"/>
</dbReference>